<organism evidence="10 11">
    <name type="scientific">Arenimonas soli</name>
    <dbReference type="NCBI Taxonomy" id="2269504"/>
    <lineage>
        <taxon>Bacteria</taxon>
        <taxon>Pseudomonadati</taxon>
        <taxon>Pseudomonadota</taxon>
        <taxon>Gammaproteobacteria</taxon>
        <taxon>Lysobacterales</taxon>
        <taxon>Lysobacteraceae</taxon>
        <taxon>Arenimonas</taxon>
    </lineage>
</organism>
<evidence type="ECO:0000256" key="6">
    <source>
        <dbReference type="ARBA" id="ARBA00022989"/>
    </source>
</evidence>
<sequence>MTAIPAIDRKGLSAAIASYVLWGVFPLYWILLKHVPSMQIIAHRIIWCAVFVVGYLLLREGRRWLGDALARPGVGRLLVLSSLLISFNWGVYIWAVTHGRVVEASLGYFINPLVNVLIGVLVLRERLNPSQWTAVAIAAAGVLWLAFQHGDPPWVALTLAFSFAFYGLIRKVAQVDAIPGLAIESLILLVPALAWLGFAHWQGVAAFLDGDIGSDVLLVIGGALTALPLIGFAYGARRIPYSLVGILQYIAPTLQLLAGVLILGEAFSATQAVGFACIWLALAIYAADGWRRARRQPTRAAQEHCAEEVPATDGAAPPK</sequence>
<keyword evidence="3" id="KW-0813">Transport</keyword>
<evidence type="ECO:0000256" key="3">
    <source>
        <dbReference type="ARBA" id="ARBA00022448"/>
    </source>
</evidence>
<dbReference type="Pfam" id="PF00892">
    <property type="entry name" value="EamA"/>
    <property type="match status" value="2"/>
</dbReference>
<evidence type="ECO:0000313" key="10">
    <source>
        <dbReference type="EMBL" id="GGA66084.1"/>
    </source>
</evidence>
<dbReference type="InterPro" id="IPR037185">
    <property type="entry name" value="EmrE-like"/>
</dbReference>
<keyword evidence="11" id="KW-1185">Reference proteome</keyword>
<evidence type="ECO:0000256" key="2">
    <source>
        <dbReference type="ARBA" id="ARBA00007362"/>
    </source>
</evidence>
<feature type="transmembrane region" description="Helical" evidence="8">
    <location>
        <begin position="130"/>
        <end position="147"/>
    </location>
</feature>
<evidence type="ECO:0000256" key="4">
    <source>
        <dbReference type="ARBA" id="ARBA00022475"/>
    </source>
</evidence>
<comment type="caution">
    <text evidence="10">The sequence shown here is derived from an EMBL/GenBank/DDBJ whole genome shotgun (WGS) entry which is preliminary data.</text>
</comment>
<evidence type="ECO:0000256" key="5">
    <source>
        <dbReference type="ARBA" id="ARBA00022692"/>
    </source>
</evidence>
<keyword evidence="6 8" id="KW-1133">Transmembrane helix</keyword>
<protein>
    <submittedName>
        <fullName evidence="10">Membrane protein</fullName>
    </submittedName>
</protein>
<keyword evidence="5 8" id="KW-0812">Transmembrane</keyword>
<proteinExistence type="inferred from homology"/>
<dbReference type="Proteomes" id="UP000623419">
    <property type="component" value="Unassembled WGS sequence"/>
</dbReference>
<dbReference type="InterPro" id="IPR000620">
    <property type="entry name" value="EamA_dom"/>
</dbReference>
<feature type="transmembrane region" description="Helical" evidence="8">
    <location>
        <begin position="153"/>
        <end position="169"/>
    </location>
</feature>
<feature type="transmembrane region" description="Helical" evidence="8">
    <location>
        <begin position="12"/>
        <end position="31"/>
    </location>
</feature>
<dbReference type="NCBIfam" id="TIGR00688">
    <property type="entry name" value="rarD"/>
    <property type="match status" value="1"/>
</dbReference>
<feature type="domain" description="EamA" evidence="9">
    <location>
        <begin position="10"/>
        <end position="145"/>
    </location>
</feature>
<keyword evidence="7 8" id="KW-0472">Membrane</keyword>
<dbReference type="PANTHER" id="PTHR22911:SF137">
    <property type="entry name" value="SOLUTE CARRIER FAMILY 35 MEMBER G2-RELATED"/>
    <property type="match status" value="1"/>
</dbReference>
<feature type="transmembrane region" description="Helical" evidence="8">
    <location>
        <begin position="269"/>
        <end position="287"/>
    </location>
</feature>
<gene>
    <name evidence="10" type="ORF">GCM10011521_00210</name>
</gene>
<accession>A0ABQ1H8Y0</accession>
<evidence type="ECO:0000256" key="1">
    <source>
        <dbReference type="ARBA" id="ARBA00004651"/>
    </source>
</evidence>
<feature type="transmembrane region" description="Helical" evidence="8">
    <location>
        <begin position="243"/>
        <end position="263"/>
    </location>
</feature>
<feature type="domain" description="EamA" evidence="9">
    <location>
        <begin position="155"/>
        <end position="284"/>
    </location>
</feature>
<evidence type="ECO:0000256" key="8">
    <source>
        <dbReference type="SAM" id="Phobius"/>
    </source>
</evidence>
<name>A0ABQ1H8Y0_9GAMM</name>
<reference evidence="11" key="1">
    <citation type="journal article" date="2019" name="Int. J. Syst. Evol. Microbiol.">
        <title>The Global Catalogue of Microorganisms (GCM) 10K type strain sequencing project: providing services to taxonomists for standard genome sequencing and annotation.</title>
        <authorList>
            <consortium name="The Broad Institute Genomics Platform"/>
            <consortium name="The Broad Institute Genome Sequencing Center for Infectious Disease"/>
            <person name="Wu L."/>
            <person name="Ma J."/>
        </authorList>
    </citation>
    <scope>NUCLEOTIDE SEQUENCE [LARGE SCALE GENOMIC DNA]</scope>
    <source>
        <strain evidence="11">CGMCC 1.15905</strain>
    </source>
</reference>
<feature type="transmembrane region" description="Helical" evidence="8">
    <location>
        <begin position="106"/>
        <end position="123"/>
    </location>
</feature>
<evidence type="ECO:0000313" key="11">
    <source>
        <dbReference type="Proteomes" id="UP000623419"/>
    </source>
</evidence>
<dbReference type="InterPro" id="IPR004626">
    <property type="entry name" value="RarD"/>
</dbReference>
<evidence type="ECO:0000256" key="7">
    <source>
        <dbReference type="ARBA" id="ARBA00023136"/>
    </source>
</evidence>
<feature type="transmembrane region" description="Helical" evidence="8">
    <location>
        <begin position="77"/>
        <end position="94"/>
    </location>
</feature>
<keyword evidence="4" id="KW-1003">Cell membrane</keyword>
<evidence type="ECO:0000259" key="9">
    <source>
        <dbReference type="Pfam" id="PF00892"/>
    </source>
</evidence>
<dbReference type="EMBL" id="BMKC01000001">
    <property type="protein sequence ID" value="GGA66084.1"/>
    <property type="molecule type" value="Genomic_DNA"/>
</dbReference>
<dbReference type="SUPFAM" id="SSF103481">
    <property type="entry name" value="Multidrug resistance efflux transporter EmrE"/>
    <property type="match status" value="2"/>
</dbReference>
<comment type="subcellular location">
    <subcellularLocation>
        <location evidence="1">Cell membrane</location>
        <topology evidence="1">Multi-pass membrane protein</topology>
    </subcellularLocation>
</comment>
<dbReference type="PANTHER" id="PTHR22911">
    <property type="entry name" value="ACYL-MALONYL CONDENSING ENZYME-RELATED"/>
    <property type="match status" value="1"/>
</dbReference>
<feature type="transmembrane region" description="Helical" evidence="8">
    <location>
        <begin position="216"/>
        <end position="236"/>
    </location>
</feature>
<feature type="transmembrane region" description="Helical" evidence="8">
    <location>
        <begin position="181"/>
        <end position="201"/>
    </location>
</feature>
<feature type="transmembrane region" description="Helical" evidence="8">
    <location>
        <begin position="37"/>
        <end position="57"/>
    </location>
</feature>
<dbReference type="RefSeq" id="WP_188659692.1">
    <property type="nucleotide sequence ID" value="NZ_BMKC01000001.1"/>
</dbReference>
<comment type="similarity">
    <text evidence="2">Belongs to the EamA transporter family.</text>
</comment>